<proteinExistence type="predicted"/>
<gene>
    <name evidence="1" type="ORF">BWR18_16305</name>
</gene>
<dbReference type="Proteomes" id="UP000186336">
    <property type="component" value="Chromosome"/>
</dbReference>
<dbReference type="STRING" id="299262.BWR18_16305"/>
<protein>
    <submittedName>
        <fullName evidence="1">Uncharacterized protein</fullName>
    </submittedName>
</protein>
<dbReference type="EMBL" id="CP019312">
    <property type="protein sequence ID" value="APX13070.1"/>
    <property type="molecule type" value="Genomic_DNA"/>
</dbReference>
<keyword evidence="2" id="KW-1185">Reference proteome</keyword>
<evidence type="ECO:0000313" key="1">
    <source>
        <dbReference type="EMBL" id="APX13070.1"/>
    </source>
</evidence>
<reference evidence="1 2" key="1">
    <citation type="submission" date="2017-01" db="EMBL/GenBank/DDBJ databases">
        <title>Complete genome of Tateyamaria omphalii DOK1-4 isolated from seawater in Dokdo.</title>
        <authorList>
            <person name="Kim J.H."/>
            <person name="Chi W.-J."/>
        </authorList>
    </citation>
    <scope>NUCLEOTIDE SEQUENCE [LARGE SCALE GENOMIC DNA]</scope>
    <source>
        <strain evidence="1 2">DOK1-4</strain>
    </source>
</reference>
<dbReference type="AlphaFoldDB" id="A0A1P8MYB0"/>
<accession>A0A1P8MYB0</accession>
<evidence type="ECO:0000313" key="2">
    <source>
        <dbReference type="Proteomes" id="UP000186336"/>
    </source>
</evidence>
<name>A0A1P8MYB0_9RHOB</name>
<organism evidence="1 2">
    <name type="scientific">Tateyamaria omphalii</name>
    <dbReference type="NCBI Taxonomy" id="299262"/>
    <lineage>
        <taxon>Bacteria</taxon>
        <taxon>Pseudomonadati</taxon>
        <taxon>Pseudomonadota</taxon>
        <taxon>Alphaproteobacteria</taxon>
        <taxon>Rhodobacterales</taxon>
        <taxon>Roseobacteraceae</taxon>
        <taxon>Tateyamaria</taxon>
    </lineage>
</organism>
<dbReference type="KEGG" id="tom:BWR18_16305"/>
<sequence>MCYDAPTQLPPEDDMTQPMATVQHARALYRAHGDKAEAHAAQHARAAAQAGNQTEAEDWQRIRATIRQLRGANQT</sequence>